<accession>A0A381VX02</accession>
<evidence type="ECO:0000256" key="9">
    <source>
        <dbReference type="ARBA" id="ARBA00023136"/>
    </source>
</evidence>
<evidence type="ECO:0000256" key="1">
    <source>
        <dbReference type="ARBA" id="ARBA00004651"/>
    </source>
</evidence>
<name>A0A381VX02_9ZZZZ</name>
<evidence type="ECO:0000256" key="6">
    <source>
        <dbReference type="ARBA" id="ARBA00022840"/>
    </source>
</evidence>
<dbReference type="PANTHER" id="PTHR45339:SF1">
    <property type="entry name" value="HYBRID SIGNAL TRANSDUCTION HISTIDINE KINASE J"/>
    <property type="match status" value="1"/>
</dbReference>
<organism evidence="12">
    <name type="scientific">marine metagenome</name>
    <dbReference type="NCBI Taxonomy" id="408172"/>
    <lineage>
        <taxon>unclassified sequences</taxon>
        <taxon>metagenomes</taxon>
        <taxon>ecological metagenomes</taxon>
    </lineage>
</organism>
<dbReference type="Pfam" id="PF01627">
    <property type="entry name" value="Hpt"/>
    <property type="match status" value="1"/>
</dbReference>
<feature type="domain" description="Response regulatory" evidence="10">
    <location>
        <begin position="43"/>
        <end position="164"/>
    </location>
</feature>
<dbReference type="SMART" id="SM00448">
    <property type="entry name" value="REC"/>
    <property type="match status" value="2"/>
</dbReference>
<dbReference type="InterPro" id="IPR008207">
    <property type="entry name" value="Sig_transdc_His_kin_Hpt_dom"/>
</dbReference>
<dbReference type="GO" id="GO:0005886">
    <property type="term" value="C:plasma membrane"/>
    <property type="evidence" value="ECO:0007669"/>
    <property type="project" value="UniProtKB-SubCell"/>
</dbReference>
<proteinExistence type="predicted"/>
<dbReference type="SUPFAM" id="SSF47226">
    <property type="entry name" value="Histidine-containing phosphotransfer domain, HPT domain"/>
    <property type="match status" value="1"/>
</dbReference>
<keyword evidence="6" id="KW-0067">ATP-binding</keyword>
<sequence length="428" mass="45607">MGGRIGSESKLGQGSSFWFELPLRKQLEPGEAETQHQLLAGLNVLVVDDDETTRQILRHQLRSRRIKTTEAGEAAEALKLLQQTVATDSPFQVVILDSEMPEKDCLGLAGAIKDDLLFTDLKLILLTPMGKVLEPGAWRAAGIDACLAKPVKQTRLLECITRLLTGESAAPARDAGGEAKPLRILVAEDNQVNRKVTLLQLGNLGYTADAVANGLEAVQAVRKMPYDVVLMDCHMPEMDGYEATHAIRQLPGRARLIRILAVTANANPEEKRNCLDAGMDDYLIKPIDLKQLGQALGKIASEVGAAPGEGDRGDADSIAEGLRSFGDAAVIAELIDLFLQDAPARLAQAREALTAGNAAGIVEAAHSLKGSARNLRAERLAQACEALEKAGKSGKTAAASSPLGQAEGELRKVTALLKQQKKSLGQAS</sequence>
<dbReference type="GO" id="GO:0000160">
    <property type="term" value="P:phosphorelay signal transduction system"/>
    <property type="evidence" value="ECO:0007669"/>
    <property type="project" value="UniProtKB-KW"/>
</dbReference>
<evidence type="ECO:0000259" key="10">
    <source>
        <dbReference type="PROSITE" id="PS50110"/>
    </source>
</evidence>
<dbReference type="GO" id="GO:0005524">
    <property type="term" value="F:ATP binding"/>
    <property type="evidence" value="ECO:0007669"/>
    <property type="project" value="UniProtKB-KW"/>
</dbReference>
<feature type="domain" description="Response regulatory" evidence="10">
    <location>
        <begin position="183"/>
        <end position="300"/>
    </location>
</feature>
<dbReference type="InterPro" id="IPR036641">
    <property type="entry name" value="HPT_dom_sf"/>
</dbReference>
<evidence type="ECO:0000256" key="3">
    <source>
        <dbReference type="ARBA" id="ARBA00022553"/>
    </source>
</evidence>
<evidence type="ECO:0000256" key="8">
    <source>
        <dbReference type="ARBA" id="ARBA00023012"/>
    </source>
</evidence>
<gene>
    <name evidence="12" type="ORF">METZ01_LOCUS97693</name>
</gene>
<dbReference type="SMART" id="SM00073">
    <property type="entry name" value="HPT"/>
    <property type="match status" value="1"/>
</dbReference>
<dbReference type="Gene3D" id="1.20.120.160">
    <property type="entry name" value="HPT domain"/>
    <property type="match status" value="1"/>
</dbReference>
<keyword evidence="4" id="KW-0812">Transmembrane</keyword>
<dbReference type="Gene3D" id="3.40.50.2300">
    <property type="match status" value="2"/>
</dbReference>
<dbReference type="AlphaFoldDB" id="A0A381VX02"/>
<dbReference type="SUPFAM" id="SSF52172">
    <property type="entry name" value="CheY-like"/>
    <property type="match status" value="2"/>
</dbReference>
<evidence type="ECO:0000256" key="5">
    <source>
        <dbReference type="ARBA" id="ARBA00022741"/>
    </source>
</evidence>
<dbReference type="InterPro" id="IPR001789">
    <property type="entry name" value="Sig_transdc_resp-reg_receiver"/>
</dbReference>
<keyword evidence="3" id="KW-0597">Phosphoprotein</keyword>
<comment type="subcellular location">
    <subcellularLocation>
        <location evidence="1">Cell membrane</location>
        <topology evidence="1">Multi-pass membrane protein</topology>
    </subcellularLocation>
</comment>
<evidence type="ECO:0000256" key="7">
    <source>
        <dbReference type="ARBA" id="ARBA00022989"/>
    </source>
</evidence>
<evidence type="ECO:0000256" key="4">
    <source>
        <dbReference type="ARBA" id="ARBA00022692"/>
    </source>
</evidence>
<evidence type="ECO:0000313" key="12">
    <source>
        <dbReference type="EMBL" id="SVA44839.1"/>
    </source>
</evidence>
<keyword evidence="9" id="KW-0472">Membrane</keyword>
<evidence type="ECO:0000256" key="2">
    <source>
        <dbReference type="ARBA" id="ARBA00022475"/>
    </source>
</evidence>
<keyword evidence="8" id="KW-0902">Two-component regulatory system</keyword>
<dbReference type="InterPro" id="IPR011006">
    <property type="entry name" value="CheY-like_superfamily"/>
</dbReference>
<dbReference type="PANTHER" id="PTHR45339">
    <property type="entry name" value="HYBRID SIGNAL TRANSDUCTION HISTIDINE KINASE J"/>
    <property type="match status" value="1"/>
</dbReference>
<keyword evidence="2" id="KW-1003">Cell membrane</keyword>
<dbReference type="CDD" id="cd00088">
    <property type="entry name" value="HPT"/>
    <property type="match status" value="1"/>
</dbReference>
<keyword evidence="7" id="KW-1133">Transmembrane helix</keyword>
<dbReference type="PROSITE" id="PS50110">
    <property type="entry name" value="RESPONSE_REGULATORY"/>
    <property type="match status" value="2"/>
</dbReference>
<evidence type="ECO:0000259" key="11">
    <source>
        <dbReference type="PROSITE" id="PS50894"/>
    </source>
</evidence>
<dbReference type="CDD" id="cd17546">
    <property type="entry name" value="REC_hyHK_CKI1_RcsC-like"/>
    <property type="match status" value="1"/>
</dbReference>
<evidence type="ECO:0008006" key="13">
    <source>
        <dbReference type="Google" id="ProtNLM"/>
    </source>
</evidence>
<feature type="domain" description="HPt" evidence="11">
    <location>
        <begin position="327"/>
        <end position="427"/>
    </location>
</feature>
<dbReference type="PROSITE" id="PS50894">
    <property type="entry name" value="HPT"/>
    <property type="match status" value="1"/>
</dbReference>
<dbReference type="Pfam" id="PF00072">
    <property type="entry name" value="Response_reg"/>
    <property type="match status" value="2"/>
</dbReference>
<protein>
    <recommendedName>
        <fullName evidence="13">Response regulatory domain-containing protein</fullName>
    </recommendedName>
</protein>
<dbReference type="EMBL" id="UINC01010046">
    <property type="protein sequence ID" value="SVA44839.1"/>
    <property type="molecule type" value="Genomic_DNA"/>
</dbReference>
<keyword evidence="5" id="KW-0547">Nucleotide-binding</keyword>
<reference evidence="12" key="1">
    <citation type="submission" date="2018-05" db="EMBL/GenBank/DDBJ databases">
        <authorList>
            <person name="Lanie J.A."/>
            <person name="Ng W.-L."/>
            <person name="Kazmierczak K.M."/>
            <person name="Andrzejewski T.M."/>
            <person name="Davidsen T.M."/>
            <person name="Wayne K.J."/>
            <person name="Tettelin H."/>
            <person name="Glass J.I."/>
            <person name="Rusch D."/>
            <person name="Podicherti R."/>
            <person name="Tsui H.-C.T."/>
            <person name="Winkler M.E."/>
        </authorList>
    </citation>
    <scope>NUCLEOTIDE SEQUENCE</scope>
</reference>